<dbReference type="GO" id="GO:0003755">
    <property type="term" value="F:peptidyl-prolyl cis-trans isomerase activity"/>
    <property type="evidence" value="ECO:0007669"/>
    <property type="project" value="UniProtKB-KW"/>
</dbReference>
<dbReference type="SUPFAM" id="SSF109998">
    <property type="entry name" value="Triger factor/SurA peptide-binding domain-like"/>
    <property type="match status" value="1"/>
</dbReference>
<dbReference type="InterPro" id="IPR027304">
    <property type="entry name" value="Trigger_fact/SurA_dom_sf"/>
</dbReference>
<dbReference type="STRING" id="1434232.MAIT1_03256"/>
<dbReference type="Pfam" id="PF13145">
    <property type="entry name" value="Rotamase_2"/>
    <property type="match status" value="1"/>
</dbReference>
<evidence type="ECO:0000256" key="5">
    <source>
        <dbReference type="ARBA" id="ARBA00022989"/>
    </source>
</evidence>
<keyword evidence="14" id="KW-1185">Reference proteome</keyword>
<comment type="similarity">
    <text evidence="8">Belongs to the PpiD chaperone family.</text>
</comment>
<evidence type="ECO:0000256" key="9">
    <source>
        <dbReference type="ARBA" id="ARBA00040743"/>
    </source>
</evidence>
<keyword evidence="6" id="KW-0472">Membrane</keyword>
<proteinExistence type="inferred from homology"/>
<dbReference type="Proteomes" id="UP000194003">
    <property type="component" value="Unassembled WGS sequence"/>
</dbReference>
<evidence type="ECO:0000256" key="6">
    <source>
        <dbReference type="ARBA" id="ARBA00023136"/>
    </source>
</evidence>
<evidence type="ECO:0000259" key="12">
    <source>
        <dbReference type="PROSITE" id="PS50198"/>
    </source>
</evidence>
<organism evidence="13 14">
    <name type="scientific">Magnetofaba australis IT-1</name>
    <dbReference type="NCBI Taxonomy" id="1434232"/>
    <lineage>
        <taxon>Bacteria</taxon>
        <taxon>Pseudomonadati</taxon>
        <taxon>Pseudomonadota</taxon>
        <taxon>Magnetococcia</taxon>
        <taxon>Magnetococcales</taxon>
        <taxon>Magnetococcaceae</taxon>
        <taxon>Magnetofaba</taxon>
    </lineage>
</organism>
<evidence type="ECO:0000256" key="3">
    <source>
        <dbReference type="ARBA" id="ARBA00022519"/>
    </source>
</evidence>
<gene>
    <name evidence="13" type="ORF">MAIT1_03256</name>
</gene>
<keyword evidence="11" id="KW-0697">Rotamase</keyword>
<dbReference type="InterPro" id="IPR000297">
    <property type="entry name" value="PPIase_PpiC"/>
</dbReference>
<evidence type="ECO:0000256" key="4">
    <source>
        <dbReference type="ARBA" id="ARBA00022692"/>
    </source>
</evidence>
<evidence type="ECO:0000256" key="11">
    <source>
        <dbReference type="PROSITE-ProRule" id="PRU00278"/>
    </source>
</evidence>
<feature type="domain" description="PpiC" evidence="12">
    <location>
        <begin position="212"/>
        <end position="312"/>
    </location>
</feature>
<evidence type="ECO:0000313" key="14">
    <source>
        <dbReference type="Proteomes" id="UP000194003"/>
    </source>
</evidence>
<dbReference type="PANTHER" id="PTHR47529:SF1">
    <property type="entry name" value="PERIPLASMIC CHAPERONE PPID"/>
    <property type="match status" value="1"/>
</dbReference>
<dbReference type="AlphaFoldDB" id="A0A1Y2K6F4"/>
<evidence type="ECO:0000256" key="7">
    <source>
        <dbReference type="ARBA" id="ARBA00023186"/>
    </source>
</evidence>
<dbReference type="SUPFAM" id="SSF54534">
    <property type="entry name" value="FKBP-like"/>
    <property type="match status" value="1"/>
</dbReference>
<comment type="caution">
    <text evidence="13">The sequence shown here is derived from an EMBL/GenBank/DDBJ whole genome shotgun (WGS) entry which is preliminary data.</text>
</comment>
<accession>A0A1Y2K6F4</accession>
<evidence type="ECO:0000256" key="8">
    <source>
        <dbReference type="ARBA" id="ARBA00038408"/>
    </source>
</evidence>
<dbReference type="PANTHER" id="PTHR47529">
    <property type="entry name" value="PEPTIDYL-PROLYL CIS-TRANS ISOMERASE D"/>
    <property type="match status" value="1"/>
</dbReference>
<dbReference type="EMBL" id="LVJN01000018">
    <property type="protein sequence ID" value="OSM05110.1"/>
    <property type="molecule type" value="Genomic_DNA"/>
</dbReference>
<dbReference type="InterPro" id="IPR052029">
    <property type="entry name" value="PpiD_chaperone"/>
</dbReference>
<dbReference type="PROSITE" id="PS01096">
    <property type="entry name" value="PPIC_PPIASE_1"/>
    <property type="match status" value="1"/>
</dbReference>
<dbReference type="Gene3D" id="3.10.50.40">
    <property type="match status" value="1"/>
</dbReference>
<dbReference type="GO" id="GO:0005886">
    <property type="term" value="C:plasma membrane"/>
    <property type="evidence" value="ECO:0007669"/>
    <property type="project" value="UniProtKB-SubCell"/>
</dbReference>
<keyword evidence="11 13" id="KW-0413">Isomerase</keyword>
<keyword evidence="3" id="KW-0997">Cell inner membrane</keyword>
<protein>
    <recommendedName>
        <fullName evidence="9">Periplasmic chaperone PpiD</fullName>
    </recommendedName>
    <alternativeName>
        <fullName evidence="10">Periplasmic folding chaperone</fullName>
    </alternativeName>
</protein>
<dbReference type="Pfam" id="PF13616">
    <property type="entry name" value="Rotamase_3"/>
    <property type="match status" value="1"/>
</dbReference>
<dbReference type="Gene3D" id="1.10.4030.10">
    <property type="entry name" value="Porin chaperone SurA, peptide-binding domain"/>
    <property type="match status" value="1"/>
</dbReference>
<keyword evidence="4" id="KW-0812">Transmembrane</keyword>
<evidence type="ECO:0000313" key="13">
    <source>
        <dbReference type="EMBL" id="OSM05110.1"/>
    </source>
</evidence>
<dbReference type="InterPro" id="IPR023058">
    <property type="entry name" value="PPIase_PpiC_CS"/>
</dbReference>
<keyword evidence="7" id="KW-0143">Chaperone</keyword>
<comment type="subcellular location">
    <subcellularLocation>
        <location evidence="1">Cell inner membrane</location>
        <topology evidence="1">Single-pass type II membrane protein</topology>
        <orientation evidence="1">Periplasmic side</orientation>
    </subcellularLocation>
</comment>
<evidence type="ECO:0000256" key="10">
    <source>
        <dbReference type="ARBA" id="ARBA00042775"/>
    </source>
</evidence>
<dbReference type="PROSITE" id="PS50198">
    <property type="entry name" value="PPIC_PPIASE_2"/>
    <property type="match status" value="1"/>
</dbReference>
<keyword evidence="5" id="KW-1133">Transmembrane helix</keyword>
<evidence type="ECO:0000256" key="2">
    <source>
        <dbReference type="ARBA" id="ARBA00022475"/>
    </source>
</evidence>
<reference evidence="13 14" key="1">
    <citation type="journal article" date="2016" name="BMC Genomics">
        <title>Combined genomic and structural analyses of a cultured magnetotactic bacterium reveals its niche adaptation to a dynamic environment.</title>
        <authorList>
            <person name="Araujo A.C."/>
            <person name="Morillo V."/>
            <person name="Cypriano J."/>
            <person name="Teixeira L.C."/>
            <person name="Leao P."/>
            <person name="Lyra S."/>
            <person name="Almeida L.G."/>
            <person name="Bazylinski D.A."/>
            <person name="Vasconcellos A.T."/>
            <person name="Abreu F."/>
            <person name="Lins U."/>
        </authorList>
    </citation>
    <scope>NUCLEOTIDE SEQUENCE [LARGE SCALE GENOMIC DNA]</scope>
    <source>
        <strain evidence="13 14">IT-1</strain>
    </source>
</reference>
<sequence>MTLRREIEAQTRQLRERSGGMIPAQALESRARMIALRNTIERGLMLALANDLRLAISPDALQEHIANTPAFQVDGRFDPTQYKAALRSFGMTPKSYESSTLEALMLDQLQSALTTAIHTPDLLLDDLEALTLEKRQIALLTIDPDAMEPPSAPDDKSLEAFYKSHQAQYMTPVRVKLAYTLIDEHSVRDDITVTDDEIAAYYEENMPAFKTPETRHVRHILVKLDKENPNAEADASAKAQVLRERILAGESFETVAKESSEDITAQQGGDLGVIRRGMMVKAFDEAAFSLEQGAVSDVVVTPFGVHLIKVDAIVHESVKPLEKSRAEIREKLIADKAIEKVYQRSIDLEDRAATSDDLAAIAKDLNLRFKETDYLSMNDDKAEQIERQAKFVAAAFNTATGALSPVTEVDEGKFFILKVLDRKEPEPKPLADIRDEVSQAYMAQQNEQSATELLTGVKQALSEGKSWDEATANLPKGAHVTTPAPFLMTDLKSDVSAAARRAAFQTSLKSPLHAEIVRDAGKLNLVYLTKVLPVEEKDRLPEAQRTAMRRQLSAILGQEQYEDLLRDLHERAEVRVNEALMKQL</sequence>
<keyword evidence="2" id="KW-1003">Cell membrane</keyword>
<dbReference type="Pfam" id="PF13624">
    <property type="entry name" value="SurA_N_3"/>
    <property type="match status" value="1"/>
</dbReference>
<dbReference type="InterPro" id="IPR046357">
    <property type="entry name" value="PPIase_dom_sf"/>
</dbReference>
<evidence type="ECO:0000256" key="1">
    <source>
        <dbReference type="ARBA" id="ARBA00004382"/>
    </source>
</evidence>
<name>A0A1Y2K6F4_9PROT</name>